<dbReference type="AlphaFoldDB" id="A0A9D2HQV1"/>
<evidence type="ECO:0000256" key="1">
    <source>
        <dbReference type="ARBA" id="ARBA00001933"/>
    </source>
</evidence>
<comment type="cofactor">
    <cofactor evidence="1 3">
        <name>pyridoxal 5'-phosphate</name>
        <dbReference type="ChEBI" id="CHEBI:597326"/>
    </cofactor>
</comment>
<dbReference type="GO" id="GO:0016740">
    <property type="term" value="F:transferase activity"/>
    <property type="evidence" value="ECO:0007669"/>
    <property type="project" value="UniProtKB-KW"/>
</dbReference>
<sequence>LSSEELAAQHITPSTVRLSIGTEHIEDLLADLEQALEKAKGCYFPSGIEENR</sequence>
<dbReference type="Proteomes" id="UP000823860">
    <property type="component" value="Unassembled WGS sequence"/>
</dbReference>
<evidence type="ECO:0000313" key="4">
    <source>
        <dbReference type="EMBL" id="HJA82388.1"/>
    </source>
</evidence>
<reference evidence="4" key="2">
    <citation type="submission" date="2021-04" db="EMBL/GenBank/DDBJ databases">
        <authorList>
            <person name="Gilroy R."/>
        </authorList>
    </citation>
    <scope>NUCLEOTIDE SEQUENCE</scope>
    <source>
        <strain evidence="4">ChiHecec1B25-7008</strain>
    </source>
</reference>
<reference evidence="4" key="1">
    <citation type="journal article" date="2021" name="PeerJ">
        <title>Extensive microbial diversity within the chicken gut microbiome revealed by metagenomics and culture.</title>
        <authorList>
            <person name="Gilroy R."/>
            <person name="Ravi A."/>
            <person name="Getino M."/>
            <person name="Pursley I."/>
            <person name="Horton D.L."/>
            <person name="Alikhan N.F."/>
            <person name="Baker D."/>
            <person name="Gharbi K."/>
            <person name="Hall N."/>
            <person name="Watson M."/>
            <person name="Adriaenssens E.M."/>
            <person name="Foster-Nyarko E."/>
            <person name="Jarju S."/>
            <person name="Secka A."/>
            <person name="Antonio M."/>
            <person name="Oren A."/>
            <person name="Chaudhuri R.R."/>
            <person name="La Ragione R."/>
            <person name="Hildebrand F."/>
            <person name="Pallen M.J."/>
        </authorList>
    </citation>
    <scope>NUCLEOTIDE SEQUENCE</scope>
    <source>
        <strain evidence="4">ChiHecec1B25-7008</strain>
    </source>
</reference>
<gene>
    <name evidence="4" type="ORF">H9785_00215</name>
</gene>
<evidence type="ECO:0000313" key="5">
    <source>
        <dbReference type="Proteomes" id="UP000823860"/>
    </source>
</evidence>
<dbReference type="InterPro" id="IPR015422">
    <property type="entry name" value="PyrdxlP-dep_Trfase_small"/>
</dbReference>
<proteinExistence type="inferred from homology"/>
<dbReference type="SUPFAM" id="SSF53383">
    <property type="entry name" value="PLP-dependent transferases"/>
    <property type="match status" value="1"/>
</dbReference>
<evidence type="ECO:0000256" key="2">
    <source>
        <dbReference type="ARBA" id="ARBA00022898"/>
    </source>
</evidence>
<evidence type="ECO:0000256" key="3">
    <source>
        <dbReference type="RuleBase" id="RU362118"/>
    </source>
</evidence>
<keyword evidence="4" id="KW-0808">Transferase</keyword>
<keyword evidence="2 3" id="KW-0663">Pyridoxal phosphate</keyword>
<organism evidence="4 5">
    <name type="scientific">Candidatus Bacteroides intestinavium</name>
    <dbReference type="NCBI Taxonomy" id="2838469"/>
    <lineage>
        <taxon>Bacteria</taxon>
        <taxon>Pseudomonadati</taxon>
        <taxon>Bacteroidota</taxon>
        <taxon>Bacteroidia</taxon>
        <taxon>Bacteroidales</taxon>
        <taxon>Bacteroidaceae</taxon>
        <taxon>Bacteroides</taxon>
    </lineage>
</organism>
<dbReference type="GO" id="GO:0019346">
    <property type="term" value="P:transsulfuration"/>
    <property type="evidence" value="ECO:0007669"/>
    <property type="project" value="InterPro"/>
</dbReference>
<dbReference type="InterPro" id="IPR015424">
    <property type="entry name" value="PyrdxlP-dep_Trfase"/>
</dbReference>
<comment type="similarity">
    <text evidence="3">Belongs to the trans-sulfuration enzymes family.</text>
</comment>
<dbReference type="InterPro" id="IPR000277">
    <property type="entry name" value="Cys/Met-Metab_PyrdxlP-dep_enz"/>
</dbReference>
<dbReference type="Gene3D" id="3.90.1150.10">
    <property type="entry name" value="Aspartate Aminotransferase, domain 1"/>
    <property type="match status" value="1"/>
</dbReference>
<feature type="non-terminal residue" evidence="4">
    <location>
        <position position="1"/>
    </location>
</feature>
<accession>A0A9D2HQV1</accession>
<comment type="caution">
    <text evidence="4">The sequence shown here is derived from an EMBL/GenBank/DDBJ whole genome shotgun (WGS) entry which is preliminary data.</text>
</comment>
<protein>
    <submittedName>
        <fullName evidence="4">PLP-dependent transferase</fullName>
    </submittedName>
</protein>
<dbReference type="EMBL" id="DWZE01000002">
    <property type="protein sequence ID" value="HJA82388.1"/>
    <property type="molecule type" value="Genomic_DNA"/>
</dbReference>
<name>A0A9D2HQV1_9BACE</name>
<dbReference type="GO" id="GO:0030170">
    <property type="term" value="F:pyridoxal phosphate binding"/>
    <property type="evidence" value="ECO:0007669"/>
    <property type="project" value="InterPro"/>
</dbReference>
<dbReference type="Pfam" id="PF01053">
    <property type="entry name" value="Cys_Met_Meta_PP"/>
    <property type="match status" value="1"/>
</dbReference>